<organism evidence="6">
    <name type="scientific">marine sediment metagenome</name>
    <dbReference type="NCBI Taxonomy" id="412755"/>
    <lineage>
        <taxon>unclassified sequences</taxon>
        <taxon>metagenomes</taxon>
        <taxon>ecological metagenomes</taxon>
    </lineage>
</organism>
<keyword evidence="1 4" id="KW-0812">Transmembrane</keyword>
<evidence type="ECO:0000313" key="6">
    <source>
        <dbReference type="EMBL" id="GAH98059.1"/>
    </source>
</evidence>
<dbReference type="EMBL" id="BARU01045950">
    <property type="protein sequence ID" value="GAH98059.1"/>
    <property type="molecule type" value="Genomic_DNA"/>
</dbReference>
<evidence type="ECO:0000256" key="1">
    <source>
        <dbReference type="ARBA" id="ARBA00022692"/>
    </source>
</evidence>
<feature type="non-terminal residue" evidence="6">
    <location>
        <position position="76"/>
    </location>
</feature>
<dbReference type="Pfam" id="PF00664">
    <property type="entry name" value="ABC_membrane"/>
    <property type="match status" value="1"/>
</dbReference>
<comment type="caution">
    <text evidence="6">The sequence shown here is derived from an EMBL/GenBank/DDBJ whole genome shotgun (WGS) entry which is preliminary data.</text>
</comment>
<reference evidence="6" key="1">
    <citation type="journal article" date="2014" name="Front. Microbiol.">
        <title>High frequency of phylogenetically diverse reductive dehalogenase-homologous genes in deep subseafloor sedimentary metagenomes.</title>
        <authorList>
            <person name="Kawai M."/>
            <person name="Futagami T."/>
            <person name="Toyoda A."/>
            <person name="Takaki Y."/>
            <person name="Nishi S."/>
            <person name="Hori S."/>
            <person name="Arai W."/>
            <person name="Tsubouchi T."/>
            <person name="Morono Y."/>
            <person name="Uchiyama I."/>
            <person name="Ito T."/>
            <person name="Fujiyama A."/>
            <person name="Inagaki F."/>
            <person name="Takami H."/>
        </authorList>
    </citation>
    <scope>NUCLEOTIDE SEQUENCE</scope>
    <source>
        <strain evidence="6">Expedition CK06-06</strain>
    </source>
</reference>
<keyword evidence="3 4" id="KW-0472">Membrane</keyword>
<gene>
    <name evidence="6" type="ORF">S03H2_69516</name>
</gene>
<dbReference type="Gene3D" id="1.20.1560.10">
    <property type="entry name" value="ABC transporter type 1, transmembrane domain"/>
    <property type="match status" value="1"/>
</dbReference>
<dbReference type="InterPro" id="IPR011527">
    <property type="entry name" value="ABC1_TM_dom"/>
</dbReference>
<feature type="transmembrane region" description="Helical" evidence="4">
    <location>
        <begin position="55"/>
        <end position="75"/>
    </location>
</feature>
<name>X1L6K5_9ZZZZ</name>
<proteinExistence type="predicted"/>
<dbReference type="GO" id="GO:0140359">
    <property type="term" value="F:ABC-type transporter activity"/>
    <property type="evidence" value="ECO:0007669"/>
    <property type="project" value="InterPro"/>
</dbReference>
<feature type="domain" description="ABC transmembrane type-1" evidence="5">
    <location>
        <begin position="1"/>
        <end position="76"/>
    </location>
</feature>
<dbReference type="GO" id="GO:0016020">
    <property type="term" value="C:membrane"/>
    <property type="evidence" value="ECO:0007669"/>
    <property type="project" value="InterPro"/>
</dbReference>
<evidence type="ECO:0000259" key="5">
    <source>
        <dbReference type="PROSITE" id="PS50929"/>
    </source>
</evidence>
<evidence type="ECO:0000256" key="4">
    <source>
        <dbReference type="SAM" id="Phobius"/>
    </source>
</evidence>
<evidence type="ECO:0000256" key="2">
    <source>
        <dbReference type="ARBA" id="ARBA00022989"/>
    </source>
</evidence>
<protein>
    <recommendedName>
        <fullName evidence="5">ABC transmembrane type-1 domain-containing protein</fullName>
    </recommendedName>
</protein>
<dbReference type="SUPFAM" id="SSF90123">
    <property type="entry name" value="ABC transporter transmembrane region"/>
    <property type="match status" value="1"/>
</dbReference>
<dbReference type="AlphaFoldDB" id="X1L6K5"/>
<dbReference type="GO" id="GO:0005524">
    <property type="term" value="F:ATP binding"/>
    <property type="evidence" value="ECO:0007669"/>
    <property type="project" value="InterPro"/>
</dbReference>
<sequence>MQKLGAMAAAVQENINGAKVIRAFAEESFEREKFIKFVLDLNETWKKRMIVQARYFPLLILLTAIGFFGVLGIFLV</sequence>
<keyword evidence="2 4" id="KW-1133">Transmembrane helix</keyword>
<evidence type="ECO:0000256" key="3">
    <source>
        <dbReference type="ARBA" id="ARBA00023136"/>
    </source>
</evidence>
<accession>X1L6K5</accession>
<dbReference type="PROSITE" id="PS50929">
    <property type="entry name" value="ABC_TM1F"/>
    <property type="match status" value="1"/>
</dbReference>
<dbReference type="InterPro" id="IPR036640">
    <property type="entry name" value="ABC1_TM_sf"/>
</dbReference>